<dbReference type="InParanoid" id="K0IKS1"/>
<accession>K0IKS1</accession>
<reference evidence="1 2" key="1">
    <citation type="journal article" date="2012" name="Environ. Microbiol.">
        <title>The genome of the ammonia-oxidizing Candidatus Nitrososphaera gargensis: insights into metabolic versatility and environmental adaptations.</title>
        <authorList>
            <person name="Spang A."/>
            <person name="Poehlein A."/>
            <person name="Offre P."/>
            <person name="Zumbragel S."/>
            <person name="Haider S."/>
            <person name="Rychlik N."/>
            <person name="Nowka B."/>
            <person name="Schmeisser C."/>
            <person name="Lebedeva E.V."/>
            <person name="Rattei T."/>
            <person name="Bohm C."/>
            <person name="Schmid M."/>
            <person name="Galushko A."/>
            <person name="Hatzenpichler R."/>
            <person name="Weinmaier T."/>
            <person name="Daniel R."/>
            <person name="Schleper C."/>
            <person name="Spieck E."/>
            <person name="Streit W."/>
            <person name="Wagner M."/>
        </authorList>
    </citation>
    <scope>NUCLEOTIDE SEQUENCE [LARGE SCALE GENOMIC DNA]</scope>
    <source>
        <strain evidence="2">Ga9.2</strain>
    </source>
</reference>
<name>K0IKS1_NITGG</name>
<dbReference type="HOGENOM" id="CLU_2550382_0_0_2"/>
<evidence type="ECO:0000313" key="1">
    <source>
        <dbReference type="EMBL" id="AFU59132.1"/>
    </source>
</evidence>
<dbReference type="STRING" id="1237085.Ngar_c22020"/>
<sequence>MKLTLDAILQHCNSLAYEQEVREQARVLKARLLKLMSDYEAGVIDQKIYSTQEAEIMASLSKLTQQVNNKSKTQSFNTGLGL</sequence>
<dbReference type="KEGG" id="nga:Ngar_c22020"/>
<evidence type="ECO:0000313" key="2">
    <source>
        <dbReference type="Proteomes" id="UP000008037"/>
    </source>
</evidence>
<dbReference type="BioCyc" id="CNIT1237085:G1324-2200-MONOMER"/>
<dbReference type="EMBL" id="CP002408">
    <property type="protein sequence ID" value="AFU59132.1"/>
    <property type="molecule type" value="Genomic_DNA"/>
</dbReference>
<organism evidence="1 2">
    <name type="scientific">Nitrososphaera gargensis (strain Ga9.2)</name>
    <dbReference type="NCBI Taxonomy" id="1237085"/>
    <lineage>
        <taxon>Archaea</taxon>
        <taxon>Nitrososphaerota</taxon>
        <taxon>Nitrososphaeria</taxon>
        <taxon>Nitrososphaerales</taxon>
        <taxon>Nitrososphaeraceae</taxon>
        <taxon>Nitrososphaera</taxon>
    </lineage>
</organism>
<gene>
    <name evidence="1" type="ordered locus">Ngar_c22020</name>
</gene>
<dbReference type="AlphaFoldDB" id="K0IKS1"/>
<protein>
    <submittedName>
        <fullName evidence="1">GvpG-like protein</fullName>
    </submittedName>
</protein>
<keyword evidence="2" id="KW-1185">Reference proteome</keyword>
<proteinExistence type="predicted"/>
<dbReference type="Proteomes" id="UP000008037">
    <property type="component" value="Chromosome"/>
</dbReference>